<feature type="compositionally biased region" description="Low complexity" evidence="1">
    <location>
        <begin position="308"/>
        <end position="331"/>
    </location>
</feature>
<comment type="caution">
    <text evidence="3">The sequence shown here is derived from an EMBL/GenBank/DDBJ whole genome shotgun (WGS) entry which is preliminary data.</text>
</comment>
<dbReference type="OMA" id="LYFGMWY"/>
<feature type="transmembrane region" description="Helical" evidence="2">
    <location>
        <begin position="128"/>
        <end position="149"/>
    </location>
</feature>
<evidence type="ECO:0000256" key="1">
    <source>
        <dbReference type="SAM" id="MobiDB-lite"/>
    </source>
</evidence>
<protein>
    <submittedName>
        <fullName evidence="3">Uncharacterized protein</fullName>
    </submittedName>
</protein>
<evidence type="ECO:0000256" key="2">
    <source>
        <dbReference type="SAM" id="Phobius"/>
    </source>
</evidence>
<evidence type="ECO:0000313" key="3">
    <source>
        <dbReference type="EMBL" id="EIW80620.1"/>
    </source>
</evidence>
<sequence>MHDGPPPLSFTLRSGRRLTKCALFLGFVIFDTGILPLILFYALRWSAHLSITINLAIITSVIGLGSSAKLTHRTYLLWYAKGCESRRPIGSGRWGLDATHFFGSWALFAFLVPLIIGSSMTPASVPIVSMALPCQMLSLSVPCLISAIFDHHLRLPVRISSLPPGEILPPFPYTLVEDVIAVDGGGGLAFRQEWRHRYEDSVIIRSLVRQLAFMWGLSGTIIGALLIVAAWLATTDTAYGLAYGIPWVWVLVCIPVTVLYVQSQLRREHQEWYKECVHKVRPLHVHETVLDKEVDHMVLERQATHAGSMASPRASVASPRRASMRSPRESAGSQPRRSRSRSRAPPV</sequence>
<feature type="compositionally biased region" description="Basic residues" evidence="1">
    <location>
        <begin position="336"/>
        <end position="347"/>
    </location>
</feature>
<name>A0A5M3MNM9_CONPW</name>
<feature type="transmembrane region" description="Helical" evidence="2">
    <location>
        <begin position="94"/>
        <end position="116"/>
    </location>
</feature>
<feature type="transmembrane region" description="Helical" evidence="2">
    <location>
        <begin position="239"/>
        <end position="261"/>
    </location>
</feature>
<dbReference type="KEGG" id="cput:CONPUDRAFT_105698"/>
<dbReference type="PANTHER" id="PTHR42024:SF1">
    <property type="entry name" value="AMINO ACID PERMEASE_ SLC12A DOMAIN-CONTAINING PROTEIN"/>
    <property type="match status" value="1"/>
</dbReference>
<keyword evidence="2" id="KW-0812">Transmembrane</keyword>
<feature type="transmembrane region" description="Helical" evidence="2">
    <location>
        <begin position="49"/>
        <end position="68"/>
    </location>
</feature>
<dbReference type="RefSeq" id="XP_007769530.1">
    <property type="nucleotide sequence ID" value="XM_007771340.1"/>
</dbReference>
<keyword evidence="2" id="KW-1133">Transmembrane helix</keyword>
<evidence type="ECO:0000313" key="4">
    <source>
        <dbReference type="Proteomes" id="UP000053558"/>
    </source>
</evidence>
<keyword evidence="4" id="KW-1185">Reference proteome</keyword>
<accession>A0A5M3MNM9</accession>
<keyword evidence="2" id="KW-0472">Membrane</keyword>
<dbReference type="Proteomes" id="UP000053558">
    <property type="component" value="Unassembled WGS sequence"/>
</dbReference>
<proteinExistence type="predicted"/>
<gene>
    <name evidence="3" type="ORF">CONPUDRAFT_105698</name>
</gene>
<feature type="transmembrane region" description="Helical" evidence="2">
    <location>
        <begin position="211"/>
        <end position="233"/>
    </location>
</feature>
<dbReference type="PANTHER" id="PTHR42024">
    <property type="entry name" value="AMINO ACID PERMEASE_ SLC12A DOMAIN-CONTAINING PROTEIN"/>
    <property type="match status" value="1"/>
</dbReference>
<dbReference type="OrthoDB" id="4838853at2759"/>
<dbReference type="EMBL" id="JH711579">
    <property type="protein sequence ID" value="EIW80620.1"/>
    <property type="molecule type" value="Genomic_DNA"/>
</dbReference>
<dbReference type="AlphaFoldDB" id="A0A5M3MNM9"/>
<organism evidence="3 4">
    <name type="scientific">Coniophora puteana (strain RWD-64-598)</name>
    <name type="common">Brown rot fungus</name>
    <dbReference type="NCBI Taxonomy" id="741705"/>
    <lineage>
        <taxon>Eukaryota</taxon>
        <taxon>Fungi</taxon>
        <taxon>Dikarya</taxon>
        <taxon>Basidiomycota</taxon>
        <taxon>Agaricomycotina</taxon>
        <taxon>Agaricomycetes</taxon>
        <taxon>Agaricomycetidae</taxon>
        <taxon>Boletales</taxon>
        <taxon>Coniophorineae</taxon>
        <taxon>Coniophoraceae</taxon>
        <taxon>Coniophora</taxon>
    </lineage>
</organism>
<feature type="transmembrane region" description="Helical" evidence="2">
    <location>
        <begin position="21"/>
        <end position="43"/>
    </location>
</feature>
<reference evidence="4" key="1">
    <citation type="journal article" date="2012" name="Science">
        <title>The Paleozoic origin of enzymatic lignin decomposition reconstructed from 31 fungal genomes.</title>
        <authorList>
            <person name="Floudas D."/>
            <person name="Binder M."/>
            <person name="Riley R."/>
            <person name="Barry K."/>
            <person name="Blanchette R.A."/>
            <person name="Henrissat B."/>
            <person name="Martinez A.T."/>
            <person name="Otillar R."/>
            <person name="Spatafora J.W."/>
            <person name="Yadav J.S."/>
            <person name="Aerts A."/>
            <person name="Benoit I."/>
            <person name="Boyd A."/>
            <person name="Carlson A."/>
            <person name="Copeland A."/>
            <person name="Coutinho P.M."/>
            <person name="de Vries R.P."/>
            <person name="Ferreira P."/>
            <person name="Findley K."/>
            <person name="Foster B."/>
            <person name="Gaskell J."/>
            <person name="Glotzer D."/>
            <person name="Gorecki P."/>
            <person name="Heitman J."/>
            <person name="Hesse C."/>
            <person name="Hori C."/>
            <person name="Igarashi K."/>
            <person name="Jurgens J.A."/>
            <person name="Kallen N."/>
            <person name="Kersten P."/>
            <person name="Kohler A."/>
            <person name="Kuees U."/>
            <person name="Kumar T.K.A."/>
            <person name="Kuo A."/>
            <person name="LaButti K."/>
            <person name="Larrondo L.F."/>
            <person name="Lindquist E."/>
            <person name="Ling A."/>
            <person name="Lombard V."/>
            <person name="Lucas S."/>
            <person name="Lundell T."/>
            <person name="Martin R."/>
            <person name="McLaughlin D.J."/>
            <person name="Morgenstern I."/>
            <person name="Morin E."/>
            <person name="Murat C."/>
            <person name="Nagy L.G."/>
            <person name="Nolan M."/>
            <person name="Ohm R.A."/>
            <person name="Patyshakuliyeva A."/>
            <person name="Rokas A."/>
            <person name="Ruiz-Duenas F.J."/>
            <person name="Sabat G."/>
            <person name="Salamov A."/>
            <person name="Samejima M."/>
            <person name="Schmutz J."/>
            <person name="Slot J.C."/>
            <person name="St John F."/>
            <person name="Stenlid J."/>
            <person name="Sun H."/>
            <person name="Sun S."/>
            <person name="Syed K."/>
            <person name="Tsang A."/>
            <person name="Wiebenga A."/>
            <person name="Young D."/>
            <person name="Pisabarro A."/>
            <person name="Eastwood D.C."/>
            <person name="Martin F."/>
            <person name="Cullen D."/>
            <person name="Grigoriev I.V."/>
            <person name="Hibbett D.S."/>
        </authorList>
    </citation>
    <scope>NUCLEOTIDE SEQUENCE [LARGE SCALE GENOMIC DNA]</scope>
    <source>
        <strain evidence="4">RWD-64-598 SS2</strain>
    </source>
</reference>
<dbReference type="GeneID" id="19198550"/>
<feature type="region of interest" description="Disordered" evidence="1">
    <location>
        <begin position="303"/>
        <end position="347"/>
    </location>
</feature>